<reference evidence="1 2" key="1">
    <citation type="journal article" date="2021" name="Front. Genet.">
        <title>Chromosome-Level Genome Assembly Reveals Significant Gene Expansion in the Toll and IMD Signaling Pathways of Dendrolimus kikuchii.</title>
        <authorList>
            <person name="Zhou J."/>
            <person name="Wu P."/>
            <person name="Xiong Z."/>
            <person name="Liu N."/>
            <person name="Zhao N."/>
            <person name="Ji M."/>
            <person name="Qiu Y."/>
            <person name="Yang B."/>
        </authorList>
    </citation>
    <scope>NUCLEOTIDE SEQUENCE [LARGE SCALE GENOMIC DNA]</scope>
    <source>
        <strain evidence="1">Ann1</strain>
    </source>
</reference>
<proteinExistence type="predicted"/>
<sequence>MYVWKVILLAAASAVTAEPGRALSLVYKPHRSVMFVPKNYRRRRSRVVFLDEDENHQPFGTGEIDLTDQKSKIKFDDTTDYEFTSPDDGTEATPSGNERFYEPSTRFRPFQNQALYYQGRYTRPYAPAYGFTNTQFPVVRNGYYPGWRARSPRVVFPYATDSVNVQTNSHSGPVDNVVFRDQNFGLNDINDDTLQDIGTGSGDGFSDRGCGIAVSKQTAQRRIVGGDDAGFGTFPWQAYIRIGSSRCNMLMSIFELIGWKQCWIERCGGSLISRRHVVTAGHCVARAQPRHVRVTLGDYVINSAAEPLPAYTFGVRSIKVHPLFKFTPQADRFDVAVLALDRNVHYMPHIAPICLPEHGSDFLGQYGWAAGWGALSPGSRLRPRTLQAVDVPVLDNRVCERWHRANGINVVIYPEMMCAGYRGGGKDSCQGDSGGPLMLERTGRWYLIGVVSAGYSCASRGQPGIYHRVAYTVDWISHATTLS</sequence>
<evidence type="ECO:0000313" key="1">
    <source>
        <dbReference type="EMBL" id="KAJ0170309.1"/>
    </source>
</evidence>
<accession>A0ACC1CFF4</accession>
<gene>
    <name evidence="1" type="ORF">K1T71_014237</name>
</gene>
<organism evidence="1 2">
    <name type="scientific">Dendrolimus kikuchii</name>
    <dbReference type="NCBI Taxonomy" id="765133"/>
    <lineage>
        <taxon>Eukaryota</taxon>
        <taxon>Metazoa</taxon>
        <taxon>Ecdysozoa</taxon>
        <taxon>Arthropoda</taxon>
        <taxon>Hexapoda</taxon>
        <taxon>Insecta</taxon>
        <taxon>Pterygota</taxon>
        <taxon>Neoptera</taxon>
        <taxon>Endopterygota</taxon>
        <taxon>Lepidoptera</taxon>
        <taxon>Glossata</taxon>
        <taxon>Ditrysia</taxon>
        <taxon>Bombycoidea</taxon>
        <taxon>Lasiocampidae</taxon>
        <taxon>Dendrolimus</taxon>
    </lineage>
</organism>
<comment type="caution">
    <text evidence="1">The sequence shown here is derived from an EMBL/GenBank/DDBJ whole genome shotgun (WGS) entry which is preliminary data.</text>
</comment>
<dbReference type="EMBL" id="CM034414">
    <property type="protein sequence ID" value="KAJ0170309.1"/>
    <property type="molecule type" value="Genomic_DNA"/>
</dbReference>
<dbReference type="Proteomes" id="UP000824533">
    <property type="component" value="Linkage Group LG28"/>
</dbReference>
<evidence type="ECO:0000313" key="2">
    <source>
        <dbReference type="Proteomes" id="UP000824533"/>
    </source>
</evidence>
<keyword evidence="2" id="KW-1185">Reference proteome</keyword>
<protein>
    <submittedName>
        <fullName evidence="1">Uncharacterized protein</fullName>
    </submittedName>
</protein>
<name>A0ACC1CFF4_9NEOP</name>